<organism evidence="1 4">
    <name type="scientific">Helicobacter muridarum</name>
    <dbReference type="NCBI Taxonomy" id="216"/>
    <lineage>
        <taxon>Bacteria</taxon>
        <taxon>Pseudomonadati</taxon>
        <taxon>Campylobacterota</taxon>
        <taxon>Epsilonproteobacteria</taxon>
        <taxon>Campylobacterales</taxon>
        <taxon>Helicobacteraceae</taxon>
        <taxon>Helicobacter</taxon>
    </lineage>
</organism>
<evidence type="ECO:0000313" key="4">
    <source>
        <dbReference type="Proteomes" id="UP000255139"/>
    </source>
</evidence>
<name>A0A377PT42_9HELI</name>
<dbReference type="EMBL" id="JRPD02000025">
    <property type="protein sequence ID" value="TLD98690.1"/>
    <property type="molecule type" value="Genomic_DNA"/>
</dbReference>
<dbReference type="Proteomes" id="UP000029922">
    <property type="component" value="Unassembled WGS sequence"/>
</dbReference>
<evidence type="ECO:0000313" key="2">
    <source>
        <dbReference type="EMBL" id="TLD98690.1"/>
    </source>
</evidence>
<proteinExistence type="predicted"/>
<dbReference type="Proteomes" id="UP000255139">
    <property type="component" value="Unassembled WGS sequence"/>
</dbReference>
<dbReference type="AlphaFoldDB" id="A0A377PT42"/>
<keyword evidence="4" id="KW-1185">Reference proteome</keyword>
<dbReference type="OrthoDB" id="5328151at2"/>
<dbReference type="EMBL" id="UGJE01000002">
    <property type="protein sequence ID" value="STQ85554.1"/>
    <property type="molecule type" value="Genomic_DNA"/>
</dbReference>
<dbReference type="RefSeq" id="WP_114985922.1">
    <property type="nucleotide sequence ID" value="NZ_JRPD02000025.1"/>
</dbReference>
<sequence>MLKRLEYKLRLLRKYYSLFKSLYIRIRESHINDVIFEELIASRNCKQAFVSLNLCYSSTLRKINNSQNLLRYLELIRPVSHSDLKLKRFGAVGDGGYRMLPPPPPTIDTVHCQNCYL</sequence>
<protein>
    <submittedName>
        <fullName evidence="1">Uncharacterized protein</fullName>
    </submittedName>
</protein>
<reference evidence="2 3" key="1">
    <citation type="journal article" date="2014" name="Genome Announc.">
        <title>Draft genome sequences of eight enterohepatic helicobacter species isolated from both laboratory and wild rodents.</title>
        <authorList>
            <person name="Sheh A."/>
            <person name="Shen Z."/>
            <person name="Fox J.G."/>
        </authorList>
    </citation>
    <scope>NUCLEOTIDE SEQUENCE [LARGE SCALE GENOMIC DNA]</scope>
    <source>
        <strain evidence="2 3">ST1</strain>
    </source>
</reference>
<accession>A0A377PT42</accession>
<reference evidence="1 4" key="2">
    <citation type="submission" date="2018-06" db="EMBL/GenBank/DDBJ databases">
        <authorList>
            <consortium name="Pathogen Informatics"/>
            <person name="Doyle S."/>
        </authorList>
    </citation>
    <scope>NUCLEOTIDE SEQUENCE [LARGE SCALE GENOMIC DNA]</scope>
    <source>
        <strain evidence="1 4">NCTC12714</strain>
    </source>
</reference>
<evidence type="ECO:0000313" key="3">
    <source>
        <dbReference type="Proteomes" id="UP000029922"/>
    </source>
</evidence>
<evidence type="ECO:0000313" key="1">
    <source>
        <dbReference type="EMBL" id="STQ85554.1"/>
    </source>
</evidence>
<gene>
    <name evidence="2" type="ORF">LS73_008450</name>
    <name evidence="1" type="ORF">NCTC12714_00340</name>
</gene>